<comment type="caution">
    <text evidence="2">The sequence shown here is derived from an EMBL/GenBank/DDBJ whole genome shotgun (WGS) entry which is preliminary data.</text>
</comment>
<reference evidence="2 3" key="1">
    <citation type="submission" date="2020-01" db="EMBL/GenBank/DDBJ databases">
        <title>Jiella pacifica sp. nov.</title>
        <authorList>
            <person name="Xue Z."/>
            <person name="Zhu S."/>
            <person name="Chen J."/>
            <person name="Yang J."/>
        </authorList>
    </citation>
    <scope>NUCLEOTIDE SEQUENCE [LARGE SCALE GENOMIC DNA]</scope>
    <source>
        <strain evidence="2 3">40Bstr34</strain>
    </source>
</reference>
<dbReference type="RefSeq" id="WP_163462683.1">
    <property type="nucleotide sequence ID" value="NZ_JAAAMG010000005.1"/>
</dbReference>
<dbReference type="EMBL" id="JAAAMG010000005">
    <property type="protein sequence ID" value="NDW04459.1"/>
    <property type="molecule type" value="Genomic_DNA"/>
</dbReference>
<dbReference type="AlphaFoldDB" id="A0A6N9T3R0"/>
<dbReference type="Proteomes" id="UP000469011">
    <property type="component" value="Unassembled WGS sequence"/>
</dbReference>
<accession>A0A6N9T3R0</accession>
<dbReference type="SUPFAM" id="SSF52096">
    <property type="entry name" value="ClpP/crotonase"/>
    <property type="match status" value="1"/>
</dbReference>
<dbReference type="InterPro" id="IPR029045">
    <property type="entry name" value="ClpP/crotonase-like_dom_sf"/>
</dbReference>
<evidence type="ECO:0000313" key="3">
    <source>
        <dbReference type="Proteomes" id="UP000469011"/>
    </source>
</evidence>
<feature type="signal peptide" evidence="1">
    <location>
        <begin position="1"/>
        <end position="19"/>
    </location>
</feature>
<feature type="chain" id="PRO_5026925834" evidence="1">
    <location>
        <begin position="20"/>
        <end position="344"/>
    </location>
</feature>
<sequence length="344" mass="36863">MKPFLSALLLCLLPTLAFSMEFRIEGETIHATGPIEKGDADRFTTTVAPRIDGPLFAVSFDSPGGSLLEGMRLGEAIHTAYAGTIVERGKNCLSACAIAFLGGKAFGSYAHQVRREVEPGARLGYHGFFSGRADQVELVNEVLDQSRLVNALLLDYATRMRSVDGGLLSKLLTTAPAKMEIIDTPAEIAGLGIGLVGDPLPLPRDWPTIACRNAVQRMIGAFADAKPRVGSDARTMASLEGLRRQMLDDKYPADANAEAVRVALTRLDPSDAIDLMVGEPVYADPENPPVRVTLNQGGGFLGNACYAMADAGFVTTIVVDGIDSKATLRRDDTLFANDPDRPLW</sequence>
<proteinExistence type="predicted"/>
<keyword evidence="1" id="KW-0732">Signal</keyword>
<organism evidence="2 3">
    <name type="scientific">Jiella pacifica</name>
    <dbReference type="NCBI Taxonomy" id="2696469"/>
    <lineage>
        <taxon>Bacteria</taxon>
        <taxon>Pseudomonadati</taxon>
        <taxon>Pseudomonadota</taxon>
        <taxon>Alphaproteobacteria</taxon>
        <taxon>Hyphomicrobiales</taxon>
        <taxon>Aurantimonadaceae</taxon>
        <taxon>Jiella</taxon>
    </lineage>
</organism>
<evidence type="ECO:0000313" key="2">
    <source>
        <dbReference type="EMBL" id="NDW04459.1"/>
    </source>
</evidence>
<evidence type="ECO:0000256" key="1">
    <source>
        <dbReference type="SAM" id="SignalP"/>
    </source>
</evidence>
<name>A0A6N9T3R0_9HYPH</name>
<keyword evidence="3" id="KW-1185">Reference proteome</keyword>
<protein>
    <submittedName>
        <fullName evidence="2">Uncharacterized protein</fullName>
    </submittedName>
</protein>
<gene>
    <name evidence="2" type="ORF">GTK09_08440</name>
</gene>